<dbReference type="Proteomes" id="UP001162834">
    <property type="component" value="Chromosome"/>
</dbReference>
<dbReference type="NCBIfam" id="TIGR01961">
    <property type="entry name" value="NuoC_fam"/>
    <property type="match status" value="1"/>
</dbReference>
<dbReference type="GO" id="GO:0048038">
    <property type="term" value="F:quinone binding"/>
    <property type="evidence" value="ECO:0007669"/>
    <property type="project" value="UniProtKB-KW"/>
</dbReference>
<gene>
    <name evidence="7" type="primary">ndhJ</name>
    <name evidence="3" type="synonym">nuoC</name>
    <name evidence="7" type="ORF">DSM104329_00569</name>
</gene>
<comment type="subcellular location">
    <subcellularLocation>
        <location evidence="3">Cell membrane</location>
        <topology evidence="3">Peripheral membrane protein</topology>
        <orientation evidence="3">Cytoplasmic side</orientation>
    </subcellularLocation>
</comment>
<comment type="subunit">
    <text evidence="3">NDH-1 is composed of 14 different subunits. Subunits NuoB, C, D, E, F, and G constitute the peripheral sector of the complex.</text>
</comment>
<proteinExistence type="inferred from homology"/>
<accession>A0A9E6XTH1</accession>
<dbReference type="InterPro" id="IPR037232">
    <property type="entry name" value="NADH_quin_OxRdtase_su_C/D-like"/>
</dbReference>
<dbReference type="EMBL" id="CP087164">
    <property type="protein sequence ID" value="UGS34196.1"/>
    <property type="molecule type" value="Genomic_DNA"/>
</dbReference>
<dbReference type="PROSITE" id="PS00542">
    <property type="entry name" value="COMPLEX1_30K"/>
    <property type="match status" value="1"/>
</dbReference>
<comment type="catalytic activity">
    <reaction evidence="3 5">
        <text>a quinone + NADH + 5 H(+)(in) = a quinol + NAD(+) + 4 H(+)(out)</text>
        <dbReference type="Rhea" id="RHEA:57888"/>
        <dbReference type="ChEBI" id="CHEBI:15378"/>
        <dbReference type="ChEBI" id="CHEBI:24646"/>
        <dbReference type="ChEBI" id="CHEBI:57540"/>
        <dbReference type="ChEBI" id="CHEBI:57945"/>
        <dbReference type="ChEBI" id="CHEBI:132124"/>
    </reaction>
</comment>
<dbReference type="SUPFAM" id="SSF143243">
    <property type="entry name" value="Nqo5-like"/>
    <property type="match status" value="1"/>
</dbReference>
<keyword evidence="3 4" id="KW-1278">Translocase</keyword>
<keyword evidence="8" id="KW-1185">Reference proteome</keyword>
<evidence type="ECO:0000259" key="6">
    <source>
        <dbReference type="Pfam" id="PF00329"/>
    </source>
</evidence>
<dbReference type="PANTHER" id="PTHR10884:SF14">
    <property type="entry name" value="NADH DEHYDROGENASE [UBIQUINONE] IRON-SULFUR PROTEIN 3, MITOCHONDRIAL"/>
    <property type="match status" value="1"/>
</dbReference>
<dbReference type="KEGG" id="sbae:DSM104329_00569"/>
<keyword evidence="3 4" id="KW-0520">NAD</keyword>
<dbReference type="EC" id="7.1.1.-" evidence="3"/>
<dbReference type="InterPro" id="IPR001268">
    <property type="entry name" value="NADH_UbQ_OxRdtase_30kDa_su"/>
</dbReference>
<dbReference type="Pfam" id="PF00329">
    <property type="entry name" value="Complex1_30kDa"/>
    <property type="match status" value="1"/>
</dbReference>
<comment type="function">
    <text evidence="3">NDH-1 shuttles electrons from NADH, via FMN and iron-sulfur (Fe-S) centers, to quinones in the respiratory chain. The immediate electron acceptor for the enzyme in this species is believed to be a menaquinone. Couples the redox reaction to proton translocation (for every two electrons transferred, four hydrogen ions are translocated across the cytoplasmic membrane), and thus conserves the redox energy in a proton gradient.</text>
</comment>
<keyword evidence="2 3" id="KW-0813">Transport</keyword>
<dbReference type="HAMAP" id="MF_01357">
    <property type="entry name" value="NDH1_NuoC"/>
    <property type="match status" value="1"/>
</dbReference>
<dbReference type="AlphaFoldDB" id="A0A9E6XTH1"/>
<feature type="domain" description="NADH:ubiquinone oxidoreductase 30kDa subunit" evidence="6">
    <location>
        <begin position="34"/>
        <end position="153"/>
    </location>
</feature>
<evidence type="ECO:0000256" key="2">
    <source>
        <dbReference type="ARBA" id="ARBA00022448"/>
    </source>
</evidence>
<sequence length="182" mass="20679">MPDATGLELLAGDLREAHPDAVLGTLHFRDKGAIDVAPARIRATLQFLKDRGFSFLASVHGLDYYPEEPRLGVQYELLNMYEYDRLTVRLRVPLDAPNVESVTPDWPTANHQEREVYDMFGVIFDGHPDLRRILMPEDYEGHPQRRDFPIGGEPVLFTHQQADDLDYTIGVDRPHKGSETPA</sequence>
<dbReference type="RefSeq" id="WP_259313885.1">
    <property type="nucleotide sequence ID" value="NZ_CP087164.1"/>
</dbReference>
<evidence type="ECO:0000256" key="3">
    <source>
        <dbReference type="HAMAP-Rule" id="MF_01357"/>
    </source>
</evidence>
<dbReference type="GO" id="GO:0008137">
    <property type="term" value="F:NADH dehydrogenase (ubiquinone) activity"/>
    <property type="evidence" value="ECO:0007669"/>
    <property type="project" value="InterPro"/>
</dbReference>
<dbReference type="InterPro" id="IPR010218">
    <property type="entry name" value="NADH_DH_suC"/>
</dbReference>
<dbReference type="PANTHER" id="PTHR10884">
    <property type="entry name" value="NADH DEHYDROGENASE UBIQUINONE IRON-SULFUR PROTEIN 3"/>
    <property type="match status" value="1"/>
</dbReference>
<protein>
    <recommendedName>
        <fullName evidence="3">NADH-quinone oxidoreductase subunit C</fullName>
        <ecNumber evidence="3">7.1.1.-</ecNumber>
    </recommendedName>
    <alternativeName>
        <fullName evidence="3">NADH dehydrogenase I subunit C</fullName>
    </alternativeName>
    <alternativeName>
        <fullName evidence="3">NDH-1 subunit C</fullName>
    </alternativeName>
</protein>
<evidence type="ECO:0000313" key="7">
    <source>
        <dbReference type="EMBL" id="UGS34196.1"/>
    </source>
</evidence>
<keyword evidence="3" id="KW-0472">Membrane</keyword>
<evidence type="ECO:0000256" key="4">
    <source>
        <dbReference type="RuleBase" id="RU003456"/>
    </source>
</evidence>
<comment type="similarity">
    <text evidence="1 3 4">Belongs to the complex I 30 kDa subunit family.</text>
</comment>
<reference evidence="7" key="1">
    <citation type="journal article" date="2022" name="Int. J. Syst. Evol. Microbiol.">
        <title>Pseudomonas aegrilactucae sp. nov. and Pseudomonas morbosilactucae sp. nov., pathogens causing bacterial rot of lettuce in Japan.</title>
        <authorList>
            <person name="Sawada H."/>
            <person name="Fujikawa T."/>
            <person name="Satou M."/>
        </authorList>
    </citation>
    <scope>NUCLEOTIDE SEQUENCE</scope>
    <source>
        <strain evidence="7">0166_1</strain>
    </source>
</reference>
<dbReference type="GO" id="GO:0005886">
    <property type="term" value="C:plasma membrane"/>
    <property type="evidence" value="ECO:0007669"/>
    <property type="project" value="UniProtKB-SubCell"/>
</dbReference>
<name>A0A9E6XTH1_9ACTN</name>
<dbReference type="Gene3D" id="3.30.460.80">
    <property type="entry name" value="NADH:ubiquinone oxidoreductase, 30kDa subunit"/>
    <property type="match status" value="1"/>
</dbReference>
<keyword evidence="3 5" id="KW-0874">Quinone</keyword>
<keyword evidence="3" id="KW-1003">Cell membrane</keyword>
<dbReference type="InterPro" id="IPR020396">
    <property type="entry name" value="NADH_UbQ_OxRdtase_CS"/>
</dbReference>
<evidence type="ECO:0000256" key="5">
    <source>
        <dbReference type="RuleBase" id="RU003582"/>
    </source>
</evidence>
<evidence type="ECO:0000313" key="8">
    <source>
        <dbReference type="Proteomes" id="UP001162834"/>
    </source>
</evidence>
<evidence type="ECO:0000256" key="1">
    <source>
        <dbReference type="ARBA" id="ARBA00007569"/>
    </source>
</evidence>
<dbReference type="GO" id="GO:0050136">
    <property type="term" value="F:NADH dehydrogenase (quinone) (non-electrogenic) activity"/>
    <property type="evidence" value="ECO:0007669"/>
    <property type="project" value="UniProtKB-UniRule"/>
</dbReference>
<organism evidence="7 8">
    <name type="scientific">Capillimicrobium parvum</name>
    <dbReference type="NCBI Taxonomy" id="2884022"/>
    <lineage>
        <taxon>Bacteria</taxon>
        <taxon>Bacillati</taxon>
        <taxon>Actinomycetota</taxon>
        <taxon>Thermoleophilia</taxon>
        <taxon>Solirubrobacterales</taxon>
        <taxon>Capillimicrobiaceae</taxon>
        <taxon>Capillimicrobium</taxon>
    </lineage>
</organism>